<evidence type="ECO:0000313" key="1">
    <source>
        <dbReference type="EMBL" id="GIY91498.1"/>
    </source>
</evidence>
<comment type="caution">
    <text evidence="1">The sequence shown here is derived from an EMBL/GenBank/DDBJ whole genome shotgun (WGS) entry which is preliminary data.</text>
</comment>
<keyword evidence="2" id="KW-1185">Reference proteome</keyword>
<dbReference type="EMBL" id="BPLR01000020">
    <property type="protein sequence ID" value="GIY91498.1"/>
    <property type="molecule type" value="Genomic_DNA"/>
</dbReference>
<accession>A0AAV4X9Z0</accession>
<organism evidence="1 2">
    <name type="scientific">Caerostris extrusa</name>
    <name type="common">Bark spider</name>
    <name type="synonym">Caerostris bankana</name>
    <dbReference type="NCBI Taxonomy" id="172846"/>
    <lineage>
        <taxon>Eukaryota</taxon>
        <taxon>Metazoa</taxon>
        <taxon>Ecdysozoa</taxon>
        <taxon>Arthropoda</taxon>
        <taxon>Chelicerata</taxon>
        <taxon>Arachnida</taxon>
        <taxon>Araneae</taxon>
        <taxon>Araneomorphae</taxon>
        <taxon>Entelegynae</taxon>
        <taxon>Araneoidea</taxon>
        <taxon>Araneidae</taxon>
        <taxon>Caerostris</taxon>
    </lineage>
</organism>
<protein>
    <recommendedName>
        <fullName evidence="3">LAGLIDADG homing endonuclease</fullName>
    </recommendedName>
</protein>
<gene>
    <name evidence="1" type="ORF">CEXT_155491</name>
</gene>
<dbReference type="Proteomes" id="UP001054945">
    <property type="component" value="Unassembled WGS sequence"/>
</dbReference>
<name>A0AAV4X9Z0_CAEEX</name>
<reference evidence="1 2" key="1">
    <citation type="submission" date="2021-06" db="EMBL/GenBank/DDBJ databases">
        <title>Caerostris extrusa draft genome.</title>
        <authorList>
            <person name="Kono N."/>
            <person name="Arakawa K."/>
        </authorList>
    </citation>
    <scope>NUCLEOTIDE SEQUENCE [LARGE SCALE GENOMIC DNA]</scope>
</reference>
<evidence type="ECO:0008006" key="3">
    <source>
        <dbReference type="Google" id="ProtNLM"/>
    </source>
</evidence>
<proteinExistence type="predicted"/>
<dbReference type="AlphaFoldDB" id="A0AAV4X9Z0"/>
<evidence type="ECO:0000313" key="2">
    <source>
        <dbReference type="Proteomes" id="UP001054945"/>
    </source>
</evidence>
<sequence>MLSPNPRVVFPTKYVADAPIEEIRFWNVPVLREQGFVLSTGFGKASYRRDLAPKLKSVFVRKNSLTALEVMHLCHRHQNPDLMSNGSWMASGHSQLVRNLDLRNGMLKVYFQIASSPSTSIFFKIPNAFYNKREPLASKHLNSGVGLCGNSRETSFPNRISLVYHRNVVVKQL</sequence>